<evidence type="ECO:0000256" key="2">
    <source>
        <dbReference type="ARBA" id="ARBA00022679"/>
    </source>
</evidence>
<dbReference type="InterPro" id="IPR028345">
    <property type="entry name" value="Antibiotic_NAT-like"/>
</dbReference>
<reference evidence="5 6" key="1">
    <citation type="submission" date="2018-07" db="EMBL/GenBank/DDBJ databases">
        <title>Complete genome sequence of soil actinomycete Streptomyces cavourensis tj430.</title>
        <authorList>
            <person name="Wang P."/>
            <person name="Huang Y."/>
        </authorList>
    </citation>
    <scope>NUCLEOTIDE SEQUENCE [LARGE SCALE GENOMIC DNA]</scope>
    <source>
        <strain evidence="5 6">TJ430</strain>
    </source>
</reference>
<feature type="region of interest" description="Disordered" evidence="4">
    <location>
        <begin position="1"/>
        <end position="27"/>
    </location>
</feature>
<dbReference type="PANTHER" id="PTHR11104">
    <property type="entry name" value="AMINOGLYCOSIDE N3-ACETYLTRANSFERASE"/>
    <property type="match status" value="1"/>
</dbReference>
<dbReference type="GO" id="GO:0008080">
    <property type="term" value="F:N-acetyltransferase activity"/>
    <property type="evidence" value="ECO:0007669"/>
    <property type="project" value="InterPro"/>
</dbReference>
<evidence type="ECO:0000256" key="4">
    <source>
        <dbReference type="SAM" id="MobiDB-lite"/>
    </source>
</evidence>
<dbReference type="Pfam" id="PF02522">
    <property type="entry name" value="Antibiotic_NAT"/>
    <property type="match status" value="1"/>
</dbReference>
<dbReference type="SUPFAM" id="SSF110710">
    <property type="entry name" value="TTHA0583/YokD-like"/>
    <property type="match status" value="1"/>
</dbReference>
<sequence length="291" mass="30433">MGGARHGDRPAWAGIPAVSAPPDAAPPDTLPFDGERLTAALSALGVRPGDILLVHASLRTVGPVSGGPATVVAALRRAVGRDGTLVVPSFTPENSDTSPQYLARVRGLDTAARETVRSSMEPFDPALTPAPSVGALAETVRRTAGAERSAHPQTSFAALGPGAVKLLAGHRPDCHLGEDSPLARLYEADARVLLLGTGYAACTAFHLAEYRTPAPPRRTYRCVVAPGGVRRWWEYEDVALDDSDFGALGAAFEEAAAPGDVRQALVGSAPCRLLRLRAAVDFATGWLTAHR</sequence>
<dbReference type="GO" id="GO:0046677">
    <property type="term" value="P:response to antibiotic"/>
    <property type="evidence" value="ECO:0007669"/>
    <property type="project" value="InterPro"/>
</dbReference>
<evidence type="ECO:0000256" key="1">
    <source>
        <dbReference type="ARBA" id="ARBA00006383"/>
    </source>
</evidence>
<proteinExistence type="inferred from homology"/>
<dbReference type="PANTHER" id="PTHR11104:SF0">
    <property type="entry name" value="SPBETA PROPHAGE-DERIVED AMINOGLYCOSIDE N(3')-ACETYLTRANSFERASE-LIKE PROTEIN YOKD"/>
    <property type="match status" value="1"/>
</dbReference>
<dbReference type="AlphaFoldDB" id="A0AAD0Q1D7"/>
<keyword evidence="2" id="KW-0808">Transferase</keyword>
<evidence type="ECO:0000313" key="6">
    <source>
        <dbReference type="Proteomes" id="UP000253779"/>
    </source>
</evidence>
<organism evidence="5 6">
    <name type="scientific">Streptomyces cavourensis</name>
    <dbReference type="NCBI Taxonomy" id="67258"/>
    <lineage>
        <taxon>Bacteria</taxon>
        <taxon>Bacillati</taxon>
        <taxon>Actinomycetota</taxon>
        <taxon>Actinomycetes</taxon>
        <taxon>Kitasatosporales</taxon>
        <taxon>Streptomycetaceae</taxon>
        <taxon>Streptomyces</taxon>
    </lineage>
</organism>
<gene>
    <name evidence="5" type="ORF">DTW94_03295</name>
</gene>
<comment type="similarity">
    <text evidence="1">Belongs to the antibiotic N-acetyltransferase family.</text>
</comment>
<dbReference type="EMBL" id="CP030930">
    <property type="protein sequence ID" value="AXI70420.1"/>
    <property type="molecule type" value="Genomic_DNA"/>
</dbReference>
<accession>A0AAD0Q1D7</accession>
<evidence type="ECO:0000256" key="3">
    <source>
        <dbReference type="ARBA" id="ARBA00023315"/>
    </source>
</evidence>
<protein>
    <submittedName>
        <fullName evidence="5">Aminoglycoside N(3)-acetyltransferase</fullName>
    </submittedName>
</protein>
<evidence type="ECO:0000313" key="5">
    <source>
        <dbReference type="EMBL" id="AXI70420.1"/>
    </source>
</evidence>
<name>A0AAD0Q1D7_9ACTN</name>
<dbReference type="InterPro" id="IPR003679">
    <property type="entry name" value="Amioglycoside_AcTrfase"/>
</dbReference>
<keyword evidence="3" id="KW-0012">Acyltransferase</keyword>
<dbReference type="Proteomes" id="UP000253779">
    <property type="component" value="Chromosome"/>
</dbReference>